<dbReference type="RefSeq" id="WP_258953942.1">
    <property type="nucleotide sequence ID" value="NZ_BMCJ01000007.1"/>
</dbReference>
<organism evidence="2 3">
    <name type="scientific">Thalassobacillus devorans</name>
    <dbReference type="NCBI Taxonomy" id="279813"/>
    <lineage>
        <taxon>Bacteria</taxon>
        <taxon>Bacillati</taxon>
        <taxon>Bacillota</taxon>
        <taxon>Bacilli</taxon>
        <taxon>Bacillales</taxon>
        <taxon>Bacillaceae</taxon>
        <taxon>Thalassobacillus</taxon>
    </lineage>
</organism>
<keyword evidence="3" id="KW-1185">Reference proteome</keyword>
<reference evidence="3" key="1">
    <citation type="journal article" date="2019" name="Int. J. Syst. Evol. Microbiol.">
        <title>The Global Catalogue of Microorganisms (GCM) 10K type strain sequencing project: providing services to taxonomists for standard genome sequencing and annotation.</title>
        <authorList>
            <consortium name="The Broad Institute Genomics Platform"/>
            <consortium name="The Broad Institute Genome Sequencing Center for Infectious Disease"/>
            <person name="Wu L."/>
            <person name="Ma J."/>
        </authorList>
    </citation>
    <scope>NUCLEOTIDE SEQUENCE [LARGE SCALE GENOMIC DNA]</scope>
    <source>
        <strain evidence="3">CCM 7282</strain>
    </source>
</reference>
<sequence length="44" mass="5214">MTILFTKGRELLEQDMKNQAFKKQPEQQQAQKKNGKVTMFSKKK</sequence>
<feature type="compositionally biased region" description="Low complexity" evidence="1">
    <location>
        <begin position="19"/>
        <end position="32"/>
    </location>
</feature>
<evidence type="ECO:0000313" key="2">
    <source>
        <dbReference type="EMBL" id="GGD00429.1"/>
    </source>
</evidence>
<dbReference type="Proteomes" id="UP000619534">
    <property type="component" value="Unassembled WGS sequence"/>
</dbReference>
<proteinExistence type="predicted"/>
<evidence type="ECO:0000256" key="1">
    <source>
        <dbReference type="SAM" id="MobiDB-lite"/>
    </source>
</evidence>
<evidence type="ECO:0000313" key="3">
    <source>
        <dbReference type="Proteomes" id="UP000619534"/>
    </source>
</evidence>
<comment type="caution">
    <text evidence="2">The sequence shown here is derived from an EMBL/GenBank/DDBJ whole genome shotgun (WGS) entry which is preliminary data.</text>
</comment>
<gene>
    <name evidence="2" type="ORF">GCM10007216_33970</name>
</gene>
<name>A0ABQ1PPD4_9BACI</name>
<dbReference type="EMBL" id="BMCJ01000007">
    <property type="protein sequence ID" value="GGD00429.1"/>
    <property type="molecule type" value="Genomic_DNA"/>
</dbReference>
<accession>A0ABQ1PPD4</accession>
<protein>
    <submittedName>
        <fullName evidence="2">Uncharacterized protein</fullName>
    </submittedName>
</protein>
<feature type="region of interest" description="Disordered" evidence="1">
    <location>
        <begin position="19"/>
        <end position="44"/>
    </location>
</feature>